<sequence>MVISGDDPRRRWIVRLIAELSAVLQEDITFAEPLEEAFVGDDAFCCAIRSSPPHGNGFRLCWEGVLGMELIDGEPRASVSLFLYSRNRRLGQMGDRNGSFLELVYEGSLEHGGRWGTPVWLRDDFGEYLAYESYGDR</sequence>
<accession>A0A372G822</accession>
<dbReference type="AlphaFoldDB" id="A0A372G822"/>
<gene>
    <name evidence="1" type="ORF">D0T12_31850</name>
</gene>
<comment type="caution">
    <text evidence="1">The sequence shown here is derived from an EMBL/GenBank/DDBJ whole genome shotgun (WGS) entry which is preliminary data.</text>
</comment>
<protein>
    <submittedName>
        <fullName evidence="1">Uncharacterized protein</fullName>
    </submittedName>
</protein>
<evidence type="ECO:0000313" key="1">
    <source>
        <dbReference type="EMBL" id="RFS81536.1"/>
    </source>
</evidence>
<dbReference type="Proteomes" id="UP000262882">
    <property type="component" value="Unassembled WGS sequence"/>
</dbReference>
<name>A0A372G822_9ACTN</name>
<evidence type="ECO:0000313" key="2">
    <source>
        <dbReference type="Proteomes" id="UP000262882"/>
    </source>
</evidence>
<dbReference type="EMBL" id="QVNQ01000013">
    <property type="protein sequence ID" value="RFS81536.1"/>
    <property type="molecule type" value="Genomic_DNA"/>
</dbReference>
<reference evidence="1 2" key="1">
    <citation type="submission" date="2018-08" db="EMBL/GenBank/DDBJ databases">
        <title>Actinomadura spongicola sp. nov., isolated from marine sponge Leucetta chagosensis.</title>
        <authorList>
            <person name="Li L."/>
            <person name="Lin H.W."/>
        </authorList>
    </citation>
    <scope>NUCLEOTIDE SEQUENCE [LARGE SCALE GENOMIC DNA]</scope>
    <source>
        <strain evidence="1 2">LHW52907</strain>
    </source>
</reference>
<proteinExistence type="predicted"/>
<keyword evidence="2" id="KW-1185">Reference proteome</keyword>
<organism evidence="1 2">
    <name type="scientific">Actinomadura spongiicola</name>
    <dbReference type="NCBI Taxonomy" id="2303421"/>
    <lineage>
        <taxon>Bacteria</taxon>
        <taxon>Bacillati</taxon>
        <taxon>Actinomycetota</taxon>
        <taxon>Actinomycetes</taxon>
        <taxon>Streptosporangiales</taxon>
        <taxon>Thermomonosporaceae</taxon>
        <taxon>Actinomadura</taxon>
    </lineage>
</organism>